<keyword evidence="4" id="KW-1185">Reference proteome</keyword>
<dbReference type="Proteomes" id="UP000516305">
    <property type="component" value="Chromosome"/>
</dbReference>
<comment type="similarity">
    <text evidence="1 2">Belongs to the fructosamine kinase family.</text>
</comment>
<protein>
    <submittedName>
        <fullName evidence="3">Fructosamine kinase family protein</fullName>
    </submittedName>
</protein>
<keyword evidence="2" id="KW-0808">Transferase</keyword>
<dbReference type="InterPro" id="IPR016477">
    <property type="entry name" value="Fructo-/Ketosamine-3-kinase"/>
</dbReference>
<dbReference type="PIRSF" id="PIRSF006221">
    <property type="entry name" value="Ketosamine-3-kinase"/>
    <property type="match status" value="1"/>
</dbReference>
<evidence type="ECO:0000256" key="1">
    <source>
        <dbReference type="ARBA" id="ARBA00009460"/>
    </source>
</evidence>
<dbReference type="PANTHER" id="PTHR12149:SF8">
    <property type="entry name" value="PROTEIN-RIBULOSAMINE 3-KINASE"/>
    <property type="match status" value="1"/>
</dbReference>
<proteinExistence type="inferred from homology"/>
<evidence type="ECO:0000256" key="2">
    <source>
        <dbReference type="PIRNR" id="PIRNR006221"/>
    </source>
</evidence>
<dbReference type="GO" id="GO:0016301">
    <property type="term" value="F:kinase activity"/>
    <property type="evidence" value="ECO:0007669"/>
    <property type="project" value="UniProtKB-UniRule"/>
</dbReference>
<evidence type="ECO:0000313" key="4">
    <source>
        <dbReference type="Proteomes" id="UP000516305"/>
    </source>
</evidence>
<accession>A0A7H0VA63</accession>
<dbReference type="Gene3D" id="1.10.510.10">
    <property type="entry name" value="Transferase(Phosphotransferase) domain 1"/>
    <property type="match status" value="1"/>
</dbReference>
<dbReference type="InterPro" id="IPR011009">
    <property type="entry name" value="Kinase-like_dom_sf"/>
</dbReference>
<dbReference type="RefSeq" id="WP_210757177.1">
    <property type="nucleotide sequence ID" value="NZ_CP060139.1"/>
</dbReference>
<dbReference type="EMBL" id="CP060139">
    <property type="protein sequence ID" value="QNR22611.1"/>
    <property type="molecule type" value="Genomic_DNA"/>
</dbReference>
<reference evidence="3 4" key="1">
    <citation type="submission" date="2020-08" db="EMBL/GenBank/DDBJ databases">
        <title>Croceimicrobium hydrocarbonivorans gen. nov., sp. nov., a novel marine bacterium isolated from a bacterial consortium that degrades polyethylene terephthalate.</title>
        <authorList>
            <person name="Liu R."/>
        </authorList>
    </citation>
    <scope>NUCLEOTIDE SEQUENCE [LARGE SCALE GENOMIC DNA]</scope>
    <source>
        <strain evidence="3 4">A20-9</strain>
    </source>
</reference>
<gene>
    <name evidence="3" type="ORF">H4K34_09445</name>
</gene>
<sequence>MVNSELFLNQLTEQLGRGPIRDLQALSGGDINAAYQVNFHEGGSAFLKFQEGAILDFFQAEADGLKALKKHSPLKVPEVLALGEWEQNAYLLLQFIEPGFKSDEYDFALGEGLAQMHAQAQENFGWHRPNYIGKLDQLNHQSEDWADFYAEHRILFMVQKAFDAGHLEAKDLKGSEAFVKAYPHLVPKEKPAFIHGDLWSGNAYCMAGGIPVLIDPAVYNGHREMDLAMMKLFGGFSANVFQAYEESYPLERGWRERIPYHQLYPLLVHLNLFGTSYLNDCRSIWQKFL</sequence>
<evidence type="ECO:0000313" key="3">
    <source>
        <dbReference type="EMBL" id="QNR22611.1"/>
    </source>
</evidence>
<name>A0A7H0VA63_9FLAO</name>
<dbReference type="Gene3D" id="3.30.200.20">
    <property type="entry name" value="Phosphorylase Kinase, domain 1"/>
    <property type="match status" value="1"/>
</dbReference>
<dbReference type="PANTHER" id="PTHR12149">
    <property type="entry name" value="FRUCTOSAMINE 3 KINASE-RELATED PROTEIN"/>
    <property type="match status" value="1"/>
</dbReference>
<dbReference type="Gene3D" id="1.20.1270.240">
    <property type="match status" value="1"/>
</dbReference>
<dbReference type="Pfam" id="PF03881">
    <property type="entry name" value="Fructosamin_kin"/>
    <property type="match status" value="1"/>
</dbReference>
<dbReference type="KEGG" id="chyd:H4K34_09445"/>
<organism evidence="3 4">
    <name type="scientific">Croceimicrobium hydrocarbonivorans</name>
    <dbReference type="NCBI Taxonomy" id="2761580"/>
    <lineage>
        <taxon>Bacteria</taxon>
        <taxon>Pseudomonadati</taxon>
        <taxon>Bacteroidota</taxon>
        <taxon>Flavobacteriia</taxon>
        <taxon>Flavobacteriales</taxon>
        <taxon>Owenweeksiaceae</taxon>
        <taxon>Croceimicrobium</taxon>
    </lineage>
</organism>
<keyword evidence="2 3" id="KW-0418">Kinase</keyword>
<dbReference type="AlphaFoldDB" id="A0A7H0VA63"/>
<dbReference type="SUPFAM" id="SSF56112">
    <property type="entry name" value="Protein kinase-like (PK-like)"/>
    <property type="match status" value="1"/>
</dbReference>